<dbReference type="Proteomes" id="UP001056500">
    <property type="component" value="Chromosome"/>
</dbReference>
<protein>
    <submittedName>
        <fullName evidence="2">DNA-binding protein</fullName>
    </submittedName>
</protein>
<keyword evidence="3" id="KW-1185">Reference proteome</keyword>
<feature type="domain" description="PPC" evidence="1">
    <location>
        <begin position="37"/>
        <end position="181"/>
    </location>
</feature>
<evidence type="ECO:0000313" key="2">
    <source>
        <dbReference type="EMBL" id="USG65715.1"/>
    </source>
</evidence>
<dbReference type="GO" id="GO:0003677">
    <property type="term" value="F:DNA binding"/>
    <property type="evidence" value="ECO:0007669"/>
    <property type="project" value="UniProtKB-KW"/>
</dbReference>
<name>A0ABY4WEY6_9BACL</name>
<sequence length="183" mass="20113">MDNVAGQSIMTTGADRGIGLGLEGEDHMSAKRPSVYNRDQGVIWGTLAKGQDLMQGLLEECEFHGVDTGMVTCIGSLEQAHYVYGIKCPDGQPAYSDPVTIQGVMEILQGTGFICRNQEGELDLHFHGLIIDQNGQIQGGHFLKGKNIILVTLEYSILVGQEIDAVRAYRPELGFQTIQYRRK</sequence>
<dbReference type="PANTHER" id="PTHR34988">
    <property type="entry name" value="PROTEIN, PUTATIVE-RELATED"/>
    <property type="match status" value="1"/>
</dbReference>
<reference evidence="2" key="1">
    <citation type="submission" date="2022-06" db="EMBL/GenBank/DDBJ databases">
        <title>Genome sequencing of Brevibacillus sp. BB3-R1.</title>
        <authorList>
            <person name="Heo J."/>
            <person name="Lee D."/>
            <person name="Won M."/>
            <person name="Han B.-H."/>
            <person name="Hong S.-B."/>
            <person name="Kwon S.-W."/>
        </authorList>
    </citation>
    <scope>NUCLEOTIDE SEQUENCE</scope>
    <source>
        <strain evidence="2">BB3-R1</strain>
    </source>
</reference>
<dbReference type="RefSeq" id="WP_251872806.1">
    <property type="nucleotide sequence ID" value="NZ_CP098755.1"/>
</dbReference>
<keyword evidence="2" id="KW-0238">DNA-binding</keyword>
<evidence type="ECO:0000259" key="1">
    <source>
        <dbReference type="PROSITE" id="PS51742"/>
    </source>
</evidence>
<dbReference type="PANTHER" id="PTHR34988:SF1">
    <property type="entry name" value="DNA-BINDING PROTEIN"/>
    <property type="match status" value="1"/>
</dbReference>
<dbReference type="Gene3D" id="3.30.1330.80">
    <property type="entry name" value="Hypothetical protein, similar to alpha- acetolactate decarboxylase, domain 2"/>
    <property type="match status" value="1"/>
</dbReference>
<dbReference type="PROSITE" id="PS51742">
    <property type="entry name" value="PPC"/>
    <property type="match status" value="1"/>
</dbReference>
<dbReference type="InterPro" id="IPR005175">
    <property type="entry name" value="PPC_dom"/>
</dbReference>
<evidence type="ECO:0000313" key="3">
    <source>
        <dbReference type="Proteomes" id="UP001056500"/>
    </source>
</evidence>
<dbReference type="SUPFAM" id="SSF117856">
    <property type="entry name" value="AF0104/ALDC/Ptd012-like"/>
    <property type="match status" value="1"/>
</dbReference>
<proteinExistence type="predicted"/>
<organism evidence="2 3">
    <name type="scientific">Brevibacillus ruminantium</name>
    <dbReference type="NCBI Taxonomy" id="2950604"/>
    <lineage>
        <taxon>Bacteria</taxon>
        <taxon>Bacillati</taxon>
        <taxon>Bacillota</taxon>
        <taxon>Bacilli</taxon>
        <taxon>Bacillales</taxon>
        <taxon>Paenibacillaceae</taxon>
        <taxon>Brevibacillus</taxon>
    </lineage>
</organism>
<gene>
    <name evidence="2" type="ORF">NDK47_27065</name>
</gene>
<dbReference type="CDD" id="cd11378">
    <property type="entry name" value="DUF296"/>
    <property type="match status" value="1"/>
</dbReference>
<dbReference type="EMBL" id="CP098755">
    <property type="protein sequence ID" value="USG65715.1"/>
    <property type="molecule type" value="Genomic_DNA"/>
</dbReference>
<dbReference type="Pfam" id="PF03479">
    <property type="entry name" value="PCC"/>
    <property type="match status" value="1"/>
</dbReference>
<accession>A0ABY4WEY6</accession>